<dbReference type="InterPro" id="IPR036259">
    <property type="entry name" value="MFS_trans_sf"/>
</dbReference>
<dbReference type="GO" id="GO:0022857">
    <property type="term" value="F:transmembrane transporter activity"/>
    <property type="evidence" value="ECO:0007669"/>
    <property type="project" value="TreeGrafter"/>
</dbReference>
<dbReference type="Proteomes" id="UP001303473">
    <property type="component" value="Unassembled WGS sequence"/>
</dbReference>
<dbReference type="AlphaFoldDB" id="A0AAN6SAL0"/>
<accession>A0AAN6SAL0</accession>
<keyword evidence="4 8" id="KW-0812">Transmembrane</keyword>
<feature type="region of interest" description="Disordered" evidence="7">
    <location>
        <begin position="177"/>
        <end position="214"/>
    </location>
</feature>
<keyword evidence="5 8" id="KW-1133">Transmembrane helix</keyword>
<feature type="transmembrane region" description="Helical" evidence="8">
    <location>
        <begin position="861"/>
        <end position="881"/>
    </location>
</feature>
<feature type="region of interest" description="Disordered" evidence="7">
    <location>
        <begin position="105"/>
        <end position="151"/>
    </location>
</feature>
<feature type="transmembrane region" description="Helical" evidence="8">
    <location>
        <begin position="893"/>
        <end position="914"/>
    </location>
</feature>
<dbReference type="GO" id="GO:0005886">
    <property type="term" value="C:plasma membrane"/>
    <property type="evidence" value="ECO:0007669"/>
    <property type="project" value="UniProtKB-SubCell"/>
</dbReference>
<gene>
    <name evidence="9" type="ORF">QBC46DRAFT_276804</name>
</gene>
<evidence type="ECO:0000256" key="2">
    <source>
        <dbReference type="ARBA" id="ARBA00022448"/>
    </source>
</evidence>
<feature type="transmembrane region" description="Helical" evidence="8">
    <location>
        <begin position="696"/>
        <end position="716"/>
    </location>
</feature>
<feature type="region of interest" description="Disordered" evidence="7">
    <location>
        <begin position="1185"/>
        <end position="1220"/>
    </location>
</feature>
<feature type="transmembrane region" description="Helical" evidence="8">
    <location>
        <begin position="813"/>
        <end position="831"/>
    </location>
</feature>
<feature type="compositionally biased region" description="Basic and acidic residues" evidence="7">
    <location>
        <begin position="1188"/>
        <end position="1205"/>
    </location>
</feature>
<evidence type="ECO:0000256" key="5">
    <source>
        <dbReference type="ARBA" id="ARBA00022989"/>
    </source>
</evidence>
<feature type="transmembrane region" description="Helical" evidence="8">
    <location>
        <begin position="620"/>
        <end position="643"/>
    </location>
</feature>
<keyword evidence="6 8" id="KW-0472">Membrane</keyword>
<feature type="compositionally biased region" description="Basic residues" evidence="7">
    <location>
        <begin position="1128"/>
        <end position="1141"/>
    </location>
</feature>
<feature type="region of interest" description="Disordered" evidence="7">
    <location>
        <begin position="238"/>
        <end position="272"/>
    </location>
</feature>
<evidence type="ECO:0000313" key="10">
    <source>
        <dbReference type="Proteomes" id="UP001303473"/>
    </source>
</evidence>
<keyword evidence="3" id="KW-1003">Cell membrane</keyword>
<feature type="transmembrane region" description="Helical" evidence="8">
    <location>
        <begin position="579"/>
        <end position="600"/>
    </location>
</feature>
<feature type="compositionally biased region" description="Basic and acidic residues" evidence="7">
    <location>
        <begin position="329"/>
        <end position="341"/>
    </location>
</feature>
<reference evidence="10" key="1">
    <citation type="journal article" date="2023" name="Mol. Phylogenet. Evol.">
        <title>Genome-scale phylogeny and comparative genomics of the fungal order Sordariales.</title>
        <authorList>
            <person name="Hensen N."/>
            <person name="Bonometti L."/>
            <person name="Westerberg I."/>
            <person name="Brannstrom I.O."/>
            <person name="Guillou S."/>
            <person name="Cros-Aarteil S."/>
            <person name="Calhoun S."/>
            <person name="Haridas S."/>
            <person name="Kuo A."/>
            <person name="Mondo S."/>
            <person name="Pangilinan J."/>
            <person name="Riley R."/>
            <person name="LaButti K."/>
            <person name="Andreopoulos B."/>
            <person name="Lipzen A."/>
            <person name="Chen C."/>
            <person name="Yan M."/>
            <person name="Daum C."/>
            <person name="Ng V."/>
            <person name="Clum A."/>
            <person name="Steindorff A."/>
            <person name="Ohm R.A."/>
            <person name="Martin F."/>
            <person name="Silar P."/>
            <person name="Natvig D.O."/>
            <person name="Lalanne C."/>
            <person name="Gautier V."/>
            <person name="Ament-Velasquez S.L."/>
            <person name="Kruys A."/>
            <person name="Hutchinson M.I."/>
            <person name="Powell A.J."/>
            <person name="Barry K."/>
            <person name="Miller A.N."/>
            <person name="Grigoriev I.V."/>
            <person name="Debuchy R."/>
            <person name="Gladieux P."/>
            <person name="Hiltunen Thoren M."/>
            <person name="Johannesson H."/>
        </authorList>
    </citation>
    <scope>NUCLEOTIDE SEQUENCE [LARGE SCALE GENOMIC DNA]</scope>
    <source>
        <strain evidence="10">CBS 340.73</strain>
    </source>
</reference>
<feature type="region of interest" description="Disordered" evidence="7">
    <location>
        <begin position="437"/>
        <end position="470"/>
    </location>
</feature>
<evidence type="ECO:0000256" key="8">
    <source>
        <dbReference type="SAM" id="Phobius"/>
    </source>
</evidence>
<comment type="subcellular location">
    <subcellularLocation>
        <location evidence="1">Cell membrane</location>
        <topology evidence="1">Multi-pass membrane protein</topology>
    </subcellularLocation>
</comment>
<dbReference type="PANTHER" id="PTHR23502:SF186">
    <property type="entry name" value="MAJOR FACILITATOR SUPERFAMILY (MFS) PROFILE DOMAIN-CONTAINING PROTEIN"/>
    <property type="match status" value="1"/>
</dbReference>
<dbReference type="EMBL" id="MU853753">
    <property type="protein sequence ID" value="KAK3945951.1"/>
    <property type="molecule type" value="Genomic_DNA"/>
</dbReference>
<protein>
    <submittedName>
        <fullName evidence="9">Major facilitator superfamily domain-containing protein</fullName>
    </submittedName>
</protein>
<evidence type="ECO:0000313" key="9">
    <source>
        <dbReference type="EMBL" id="KAK3945951.1"/>
    </source>
</evidence>
<evidence type="ECO:0000256" key="4">
    <source>
        <dbReference type="ARBA" id="ARBA00022692"/>
    </source>
</evidence>
<keyword evidence="10" id="KW-1185">Reference proteome</keyword>
<feature type="compositionally biased region" description="Polar residues" evidence="7">
    <location>
        <begin position="1149"/>
        <end position="1161"/>
    </location>
</feature>
<name>A0AAN6SAL0_9PEZI</name>
<evidence type="ECO:0000256" key="3">
    <source>
        <dbReference type="ARBA" id="ARBA00022475"/>
    </source>
</evidence>
<evidence type="ECO:0000256" key="1">
    <source>
        <dbReference type="ARBA" id="ARBA00004651"/>
    </source>
</evidence>
<feature type="transmembrane region" description="Helical" evidence="8">
    <location>
        <begin position="950"/>
        <end position="971"/>
    </location>
</feature>
<dbReference type="CDD" id="cd06174">
    <property type="entry name" value="MFS"/>
    <property type="match status" value="1"/>
</dbReference>
<comment type="caution">
    <text evidence="9">The sequence shown here is derived from an EMBL/GenBank/DDBJ whole genome shotgun (WGS) entry which is preliminary data.</text>
</comment>
<feature type="transmembrane region" description="Helical" evidence="8">
    <location>
        <begin position="983"/>
        <end position="1006"/>
    </location>
</feature>
<feature type="compositionally biased region" description="Basic and acidic residues" evidence="7">
    <location>
        <begin position="374"/>
        <end position="404"/>
    </location>
</feature>
<dbReference type="Gene3D" id="1.20.1250.20">
    <property type="entry name" value="MFS general substrate transporter like domains"/>
    <property type="match status" value="1"/>
</dbReference>
<feature type="compositionally biased region" description="Basic and acidic residues" evidence="7">
    <location>
        <begin position="132"/>
        <end position="142"/>
    </location>
</feature>
<organism evidence="9 10">
    <name type="scientific">Diplogelasinospora grovesii</name>
    <dbReference type="NCBI Taxonomy" id="303347"/>
    <lineage>
        <taxon>Eukaryota</taxon>
        <taxon>Fungi</taxon>
        <taxon>Dikarya</taxon>
        <taxon>Ascomycota</taxon>
        <taxon>Pezizomycotina</taxon>
        <taxon>Sordariomycetes</taxon>
        <taxon>Sordariomycetidae</taxon>
        <taxon>Sordariales</taxon>
        <taxon>Diplogelasinosporaceae</taxon>
        <taxon>Diplogelasinospora</taxon>
    </lineage>
</organism>
<feature type="region of interest" description="Disordered" evidence="7">
    <location>
        <begin position="1128"/>
        <end position="1171"/>
    </location>
</feature>
<feature type="transmembrane region" description="Helical" evidence="8">
    <location>
        <begin position="664"/>
        <end position="690"/>
    </location>
</feature>
<proteinExistence type="predicted"/>
<feature type="region of interest" description="Disordered" evidence="7">
    <location>
        <begin position="313"/>
        <end position="423"/>
    </location>
</feature>
<keyword evidence="2" id="KW-0813">Transport</keyword>
<dbReference type="PANTHER" id="PTHR23502">
    <property type="entry name" value="MAJOR FACILITATOR SUPERFAMILY"/>
    <property type="match status" value="1"/>
</dbReference>
<evidence type="ECO:0000256" key="6">
    <source>
        <dbReference type="ARBA" id="ARBA00023136"/>
    </source>
</evidence>
<evidence type="ECO:0000256" key="7">
    <source>
        <dbReference type="SAM" id="MobiDB-lite"/>
    </source>
</evidence>
<dbReference type="SUPFAM" id="SSF103473">
    <property type="entry name" value="MFS general substrate transporter"/>
    <property type="match status" value="1"/>
</dbReference>
<feature type="region of interest" description="Disordered" evidence="7">
    <location>
        <begin position="1029"/>
        <end position="1050"/>
    </location>
</feature>
<feature type="transmembrane region" description="Helical" evidence="8">
    <location>
        <begin position="511"/>
        <end position="533"/>
    </location>
</feature>
<feature type="transmembrane region" description="Helical" evidence="8">
    <location>
        <begin position="553"/>
        <end position="572"/>
    </location>
</feature>
<feature type="transmembrane region" description="Helical" evidence="8">
    <location>
        <begin position="778"/>
        <end position="801"/>
    </location>
</feature>
<sequence>MHPTQTHAQFHHPGLLRGADFCDAGVECAPEVEIKLPEKTWHLFPFEEKVEGDESETPIIGWRHRALTGNDACADLLDVSQHRHQGHSSAVKIRPTYCLHTATATAHGGHPEASKIGPLSRETASHPATAKPTHDHHHDEYWGTHPVTTDRATRTLRNSSLLRETPAAPTQISIRYLERSSDESQQHPLSEEDEPESTEPPRNPRPRQSSLSGKFCFGRTTSWFRGLLNLPEMHRTRLTDGPRKISANDSSGADQADDRREAARPRTLSGVSTGSIDAKFKRTFSNLERLLSEALALANEVVEQEDQRSHGLLVDAQRGRLQRQRSGHRLKEERSLPESHRHYVHGSKAMPTASLPKAAKERVARKSKSCHVPLNEHRGSHQSHDTRDGASDYQPKAKEAESRNRPAIASEGRSKSFGLDGVSDDEADWTTQYNLEPAVAADESPRQRHRTPSPVPGQEGSGLSRGNHGSVRVSLRGRTHVSLRGSQGFSLARGYRRQPVARDWPTGRKRFVATVACLSTALIGMLIGIYAGLVPSIQYYIADLYHYAIQGNVWFYAGLAVPTFFFWPLPLLHGRKPYILSSLILAMGLLFPQAIAVSAYRPPSLNTWRWALIGSRAFMGLVLGFASMNFHSILTDLFGASLMSRNPHQEVVDEYDVRRHGGGMGVWLGIWTWCFTGSLGVGFLIGAVIIDKLSPVWGFYVSIIMIAVVLLLNVVCPETRRSMYRRSVCEVKTGDHISRRVARGEVMMHRVKDGPKWWGEEVYHGVLLSLEMLRQPGFLVIAVYTGWIYANVVLAIVLLGSLTSQVYRFHSPIVGLCVSFISIGALVAVPFQKANLFSRGRSYQQTSADTFDNRITWTSHLLRRGIFCAFLPLVGIAYTIASGGTDIPVEVPTLFAAIIGYLSGLAISECNGFIMETFDTSDLQPGMTGRPRRNSGNHPKRTNYSSFPRVTAAFAICHALGFLFAACATFVGGVAQRHLGQQAATGTMAGIMLILTLLLLVILVRFKDVQIIPNSKSMEMDKWTEIRRQSIRRRSTAPKPGTSNTQNTMTDEEMWRPIIIGNPSSKIRRMNILELGSMTRWTEIRKKNKLIDERMAHLNRAALAHAAEAVEEATGIGAMATELVRRVSSRSKNRNARRFHGGKPWPGTEDSSSQTTTQGTNFPDHWHGPGQALSEHVCVMGETVIEADEPRRSNDIGSEPWHETPEITITRPGDTPEPPR</sequence>